<sequence length="265" mass="31206">MSWKILIKNSEVDLARVEPYDLNSKRKNNELLSYTNGRIWYLDFNLDNPILKNMKYRIAIRNSIDRQKYVDIIKEDGSKVAKSVISDILGNYRKEFPDNNYFKDNIKSNILAGKKLRLLTGNSSVEVKEANFIQEELRTKLKLDVVVTTVSFKDRLALTRSKDFDMVLNTYSPKFNDPISVLNRWYNKKLNNWSQAKYDALIDEINEEQDTQKRYLLMNKAEKLLIDEAIIAPLYYSTENWYIRKGLSNIVIHPITNTMDLFRIK</sequence>
<name>A0ABT7HL55_9FUSO</name>
<evidence type="ECO:0000256" key="1">
    <source>
        <dbReference type="ARBA" id="ARBA00004196"/>
    </source>
</evidence>
<comment type="similarity">
    <text evidence="2">Belongs to the bacterial solute-binding protein 5 family.</text>
</comment>
<accession>A0ABT7HL55</accession>
<gene>
    <name evidence="6" type="ORF">QQA45_02385</name>
</gene>
<feature type="domain" description="Solute-binding protein family 5" evidence="5">
    <location>
        <begin position="8"/>
        <end position="189"/>
    </location>
</feature>
<evidence type="ECO:0000256" key="2">
    <source>
        <dbReference type="ARBA" id="ARBA00005695"/>
    </source>
</evidence>
<dbReference type="Gene3D" id="3.40.190.10">
    <property type="entry name" value="Periplasmic binding protein-like II"/>
    <property type="match status" value="1"/>
</dbReference>
<dbReference type="SUPFAM" id="SSF53850">
    <property type="entry name" value="Periplasmic binding protein-like II"/>
    <property type="match status" value="1"/>
</dbReference>
<evidence type="ECO:0000256" key="3">
    <source>
        <dbReference type="ARBA" id="ARBA00022448"/>
    </source>
</evidence>
<protein>
    <submittedName>
        <fullName evidence="6">ABC transporter substrate-binding protein</fullName>
    </submittedName>
</protein>
<dbReference type="EMBL" id="JASSPP010000003">
    <property type="protein sequence ID" value="MDK9580365.1"/>
    <property type="molecule type" value="Genomic_DNA"/>
</dbReference>
<dbReference type="RefSeq" id="WP_285152723.1">
    <property type="nucleotide sequence ID" value="NZ_JASSPP010000003.1"/>
</dbReference>
<dbReference type="Pfam" id="PF00496">
    <property type="entry name" value="SBP_bac_5"/>
    <property type="match status" value="1"/>
</dbReference>
<dbReference type="PANTHER" id="PTHR30290">
    <property type="entry name" value="PERIPLASMIC BINDING COMPONENT OF ABC TRANSPORTER"/>
    <property type="match status" value="1"/>
</dbReference>
<evidence type="ECO:0000259" key="5">
    <source>
        <dbReference type="Pfam" id="PF00496"/>
    </source>
</evidence>
<reference evidence="6 7" key="1">
    <citation type="submission" date="2023-06" db="EMBL/GenBank/DDBJ databases">
        <title>Antibody response to the Sneathia vaginalis cytopathogenic toxin A during pregnancy.</title>
        <authorList>
            <person name="Mccoy Z.T."/>
            <person name="Serrano M.G."/>
            <person name="Spaine K."/>
            <person name="Edwards D.J."/>
            <person name="Buck G.A."/>
            <person name="Jefferson K."/>
        </authorList>
    </citation>
    <scope>NUCLEOTIDE SEQUENCE [LARGE SCALE GENOMIC DNA]</scope>
    <source>
        <strain evidence="6 7">CCUG 42621</strain>
    </source>
</reference>
<dbReference type="Proteomes" id="UP001225134">
    <property type="component" value="Unassembled WGS sequence"/>
</dbReference>
<comment type="subcellular location">
    <subcellularLocation>
        <location evidence="1">Cell envelope</location>
    </subcellularLocation>
</comment>
<keyword evidence="3" id="KW-0813">Transport</keyword>
<keyword evidence="7" id="KW-1185">Reference proteome</keyword>
<organism evidence="6 7">
    <name type="scientific">Sneathia sanguinegens</name>
    <dbReference type="NCBI Taxonomy" id="40543"/>
    <lineage>
        <taxon>Bacteria</taxon>
        <taxon>Fusobacteriati</taxon>
        <taxon>Fusobacteriota</taxon>
        <taxon>Fusobacteriia</taxon>
        <taxon>Fusobacteriales</taxon>
        <taxon>Leptotrichiaceae</taxon>
        <taxon>Sneathia</taxon>
    </lineage>
</organism>
<keyword evidence="4" id="KW-0732">Signal</keyword>
<dbReference type="InterPro" id="IPR000914">
    <property type="entry name" value="SBP_5_dom"/>
</dbReference>
<dbReference type="InterPro" id="IPR039424">
    <property type="entry name" value="SBP_5"/>
</dbReference>
<proteinExistence type="inferred from homology"/>
<evidence type="ECO:0000256" key="4">
    <source>
        <dbReference type="ARBA" id="ARBA00022729"/>
    </source>
</evidence>
<evidence type="ECO:0000313" key="6">
    <source>
        <dbReference type="EMBL" id="MDK9580365.1"/>
    </source>
</evidence>
<dbReference type="PANTHER" id="PTHR30290:SF10">
    <property type="entry name" value="PERIPLASMIC OLIGOPEPTIDE-BINDING PROTEIN-RELATED"/>
    <property type="match status" value="1"/>
</dbReference>
<dbReference type="Gene3D" id="3.10.105.10">
    <property type="entry name" value="Dipeptide-binding Protein, Domain 3"/>
    <property type="match status" value="1"/>
</dbReference>
<evidence type="ECO:0000313" key="7">
    <source>
        <dbReference type="Proteomes" id="UP001225134"/>
    </source>
</evidence>
<comment type="caution">
    <text evidence="6">The sequence shown here is derived from an EMBL/GenBank/DDBJ whole genome shotgun (WGS) entry which is preliminary data.</text>
</comment>